<organism evidence="12 13">
    <name type="scientific">Ascoidea rubescens DSM 1968</name>
    <dbReference type="NCBI Taxonomy" id="1344418"/>
    <lineage>
        <taxon>Eukaryota</taxon>
        <taxon>Fungi</taxon>
        <taxon>Dikarya</taxon>
        <taxon>Ascomycota</taxon>
        <taxon>Saccharomycotina</taxon>
        <taxon>Saccharomycetes</taxon>
        <taxon>Ascoideaceae</taxon>
        <taxon>Ascoidea</taxon>
    </lineage>
</organism>
<protein>
    <submittedName>
        <fullName evidence="12">Cation efflux protein</fullName>
    </submittedName>
</protein>
<dbReference type="InterPro" id="IPR058533">
    <property type="entry name" value="Cation_efflux_TM"/>
</dbReference>
<dbReference type="RefSeq" id="XP_020048626.1">
    <property type="nucleotide sequence ID" value="XM_020192797.1"/>
</dbReference>
<dbReference type="Proteomes" id="UP000095038">
    <property type="component" value="Unassembled WGS sequence"/>
</dbReference>
<dbReference type="FunCoup" id="A0A1D2VL44">
    <property type="interactions" value="263"/>
</dbReference>
<feature type="compositionally biased region" description="Basic and acidic residues" evidence="8">
    <location>
        <begin position="209"/>
        <end position="226"/>
    </location>
</feature>
<evidence type="ECO:0000256" key="8">
    <source>
        <dbReference type="SAM" id="MobiDB-lite"/>
    </source>
</evidence>
<dbReference type="EMBL" id="KV454477">
    <property type="protein sequence ID" value="ODV62319.1"/>
    <property type="molecule type" value="Genomic_DNA"/>
</dbReference>
<dbReference type="InterPro" id="IPR002524">
    <property type="entry name" value="Cation_efflux"/>
</dbReference>
<dbReference type="GeneID" id="30966433"/>
<dbReference type="GO" id="GO:0000329">
    <property type="term" value="C:fungal-type vacuole membrane"/>
    <property type="evidence" value="ECO:0007669"/>
    <property type="project" value="TreeGrafter"/>
</dbReference>
<proteinExistence type="inferred from homology"/>
<evidence type="ECO:0000256" key="7">
    <source>
        <dbReference type="ARBA" id="ARBA00023136"/>
    </source>
</evidence>
<evidence type="ECO:0000256" key="5">
    <source>
        <dbReference type="ARBA" id="ARBA00022833"/>
    </source>
</evidence>
<sequence length="490" mass="54360">MDGKQVRIVSLLILDTIFFLLEVIIGYAVNSLALIADSFHMLNDILSLFVALWAVKQKKKEATADYTYGWQRAEILGALINAVFLLALCFSILIEAIQRLISPQIITNPKLILYVGCAGLISNFVGLVLFNEHGHSHSHSSSSSKHSHSHANANNSSSVSHSSSENINEMLPETVVGRIDDERTSLLHSKNTQAQAHSHNHAHTKKHYHDNPHEHTDHDHSDHSDHEDLETQLVQQKPKKSLNMKGVFLHVLGDALGNVGVILTALFIWKTNYSWKYYFDPIISLVITAIIFSSALPLCKTSSKILLQATPNDISADDVQYDILNLSYVKSVHDFHIWNLTEDILIASLHVELDASPEKFFDICVQIKKILHKYGIHSATIQPEFKSLDFNTINSINPISKSSTIKSTSLKKSQSKLHSQPQPQSQSQSQSQPQTQTQTQTQSSNVSPNATLIAKSAPLDHSLSYGSVNNGSQQCLVDEETGCNSSDCLH</sequence>
<accession>A0A1D2VL44</accession>
<dbReference type="GO" id="GO:0006882">
    <property type="term" value="P:intracellular zinc ion homeostasis"/>
    <property type="evidence" value="ECO:0007669"/>
    <property type="project" value="TreeGrafter"/>
</dbReference>
<dbReference type="Gene3D" id="1.20.1510.10">
    <property type="entry name" value="Cation efflux protein transmembrane domain"/>
    <property type="match status" value="2"/>
</dbReference>
<evidence type="ECO:0000256" key="4">
    <source>
        <dbReference type="ARBA" id="ARBA00022692"/>
    </source>
</evidence>
<evidence type="ECO:0000256" key="3">
    <source>
        <dbReference type="ARBA" id="ARBA00022448"/>
    </source>
</evidence>
<keyword evidence="7 9" id="KW-0472">Membrane</keyword>
<gene>
    <name evidence="12" type="ORF">ASCRUDRAFT_74726</name>
</gene>
<keyword evidence="3" id="KW-0813">Transport</keyword>
<feature type="transmembrane region" description="Helical" evidence="9">
    <location>
        <begin position="75"/>
        <end position="99"/>
    </location>
</feature>
<feature type="region of interest" description="Disordered" evidence="8">
    <location>
        <begin position="136"/>
        <end position="165"/>
    </location>
</feature>
<evidence type="ECO:0000313" key="13">
    <source>
        <dbReference type="Proteomes" id="UP000095038"/>
    </source>
</evidence>
<feature type="region of interest" description="Disordered" evidence="8">
    <location>
        <begin position="189"/>
        <end position="231"/>
    </location>
</feature>
<evidence type="ECO:0000259" key="11">
    <source>
        <dbReference type="Pfam" id="PF16916"/>
    </source>
</evidence>
<keyword evidence="4 9" id="KW-0812">Transmembrane</keyword>
<dbReference type="SUPFAM" id="SSF160240">
    <property type="entry name" value="Cation efflux protein cytoplasmic domain-like"/>
    <property type="match status" value="1"/>
</dbReference>
<dbReference type="Pfam" id="PF01545">
    <property type="entry name" value="Cation_efflux"/>
    <property type="match status" value="1"/>
</dbReference>
<reference evidence="13" key="1">
    <citation type="submission" date="2016-05" db="EMBL/GenBank/DDBJ databases">
        <title>Comparative genomics of biotechnologically important yeasts.</title>
        <authorList>
            <consortium name="DOE Joint Genome Institute"/>
            <person name="Riley R."/>
            <person name="Haridas S."/>
            <person name="Wolfe K.H."/>
            <person name="Lopes M.R."/>
            <person name="Hittinger C.T."/>
            <person name="Goker M."/>
            <person name="Salamov A."/>
            <person name="Wisecaver J."/>
            <person name="Long T.M."/>
            <person name="Aerts A.L."/>
            <person name="Barry K."/>
            <person name="Choi C."/>
            <person name="Clum A."/>
            <person name="Coughlan A.Y."/>
            <person name="Deshpande S."/>
            <person name="Douglass A.P."/>
            <person name="Hanson S.J."/>
            <person name="Klenk H.-P."/>
            <person name="Labutti K."/>
            <person name="Lapidus A."/>
            <person name="Lindquist E."/>
            <person name="Lipzen A."/>
            <person name="Meier-Kolthoff J.P."/>
            <person name="Ohm R.A."/>
            <person name="Otillar R.P."/>
            <person name="Pangilinan J."/>
            <person name="Peng Y."/>
            <person name="Rokas A."/>
            <person name="Rosa C.A."/>
            <person name="Scheuner C."/>
            <person name="Sibirny A.A."/>
            <person name="Slot J.C."/>
            <person name="Stielow J.B."/>
            <person name="Sun H."/>
            <person name="Kurtzman C.P."/>
            <person name="Blackwell M."/>
            <person name="Grigoriev I.V."/>
            <person name="Jeffries T.W."/>
        </authorList>
    </citation>
    <scope>NUCLEOTIDE SEQUENCE [LARGE SCALE GENOMIC DNA]</scope>
    <source>
        <strain evidence="13">DSM 1968</strain>
    </source>
</reference>
<dbReference type="NCBIfam" id="TIGR01297">
    <property type="entry name" value="CDF"/>
    <property type="match status" value="1"/>
</dbReference>
<feature type="transmembrane region" description="Helical" evidence="9">
    <location>
        <begin position="35"/>
        <end position="55"/>
    </location>
</feature>
<evidence type="ECO:0000313" key="12">
    <source>
        <dbReference type="EMBL" id="ODV62319.1"/>
    </source>
</evidence>
<feature type="compositionally biased region" description="Basic residues" evidence="8">
    <location>
        <begin position="198"/>
        <end position="208"/>
    </location>
</feature>
<evidence type="ECO:0000259" key="10">
    <source>
        <dbReference type="Pfam" id="PF01545"/>
    </source>
</evidence>
<dbReference type="InterPro" id="IPR027469">
    <property type="entry name" value="Cation_efflux_TMD_sf"/>
</dbReference>
<dbReference type="GO" id="GO:0005385">
    <property type="term" value="F:zinc ion transmembrane transporter activity"/>
    <property type="evidence" value="ECO:0007669"/>
    <property type="project" value="TreeGrafter"/>
</dbReference>
<feature type="compositionally biased region" description="Low complexity" evidence="8">
    <location>
        <begin position="139"/>
        <end position="164"/>
    </location>
</feature>
<feature type="region of interest" description="Disordered" evidence="8">
    <location>
        <begin position="404"/>
        <end position="447"/>
    </location>
</feature>
<dbReference type="PANTHER" id="PTHR45820">
    <property type="entry name" value="FI23527P1"/>
    <property type="match status" value="1"/>
</dbReference>
<comment type="similarity">
    <text evidence="2">Belongs to the cation diffusion facilitator (CDF) transporter (TC 2.A.4) family. SLC30A subfamily.</text>
</comment>
<evidence type="ECO:0000256" key="6">
    <source>
        <dbReference type="ARBA" id="ARBA00022989"/>
    </source>
</evidence>
<feature type="transmembrane region" description="Helical" evidence="9">
    <location>
        <begin position="12"/>
        <end position="29"/>
    </location>
</feature>
<name>A0A1D2VL44_9ASCO</name>
<keyword evidence="13" id="KW-1185">Reference proteome</keyword>
<evidence type="ECO:0000256" key="2">
    <source>
        <dbReference type="ARBA" id="ARBA00008873"/>
    </source>
</evidence>
<keyword evidence="6 9" id="KW-1133">Transmembrane helix</keyword>
<dbReference type="InterPro" id="IPR027470">
    <property type="entry name" value="Cation_efflux_CTD"/>
</dbReference>
<comment type="subcellular location">
    <subcellularLocation>
        <location evidence="1">Membrane</location>
        <topology evidence="1">Multi-pass membrane protein</topology>
    </subcellularLocation>
</comment>
<keyword evidence="5" id="KW-0862">Zinc</keyword>
<dbReference type="STRING" id="1344418.A0A1D2VL44"/>
<dbReference type="PANTHER" id="PTHR45820:SF4">
    <property type="entry name" value="ZINC TRANSPORTER 63C, ISOFORM F"/>
    <property type="match status" value="1"/>
</dbReference>
<dbReference type="Pfam" id="PF16916">
    <property type="entry name" value="ZT_dimer"/>
    <property type="match status" value="1"/>
</dbReference>
<feature type="transmembrane region" description="Helical" evidence="9">
    <location>
        <begin position="111"/>
        <end position="130"/>
    </location>
</feature>
<dbReference type="AlphaFoldDB" id="A0A1D2VL44"/>
<dbReference type="InParanoid" id="A0A1D2VL44"/>
<feature type="transmembrane region" description="Helical" evidence="9">
    <location>
        <begin position="281"/>
        <end position="299"/>
    </location>
</feature>
<dbReference type="SUPFAM" id="SSF161111">
    <property type="entry name" value="Cation efflux protein transmembrane domain-like"/>
    <property type="match status" value="1"/>
</dbReference>
<feature type="transmembrane region" description="Helical" evidence="9">
    <location>
        <begin position="247"/>
        <end position="269"/>
    </location>
</feature>
<dbReference type="OrthoDB" id="9944568at2759"/>
<evidence type="ECO:0000256" key="9">
    <source>
        <dbReference type="SAM" id="Phobius"/>
    </source>
</evidence>
<feature type="domain" description="Cation efflux protein transmembrane" evidence="10">
    <location>
        <begin position="12"/>
        <end position="307"/>
    </location>
</feature>
<dbReference type="InterPro" id="IPR036837">
    <property type="entry name" value="Cation_efflux_CTD_sf"/>
</dbReference>
<evidence type="ECO:0000256" key="1">
    <source>
        <dbReference type="ARBA" id="ARBA00004141"/>
    </source>
</evidence>
<feature type="domain" description="Cation efflux protein cytoplasmic" evidence="11">
    <location>
        <begin position="312"/>
        <end position="384"/>
    </location>
</feature>